<protein>
    <submittedName>
        <fullName evidence="9">ABC transporter permease</fullName>
    </submittedName>
</protein>
<evidence type="ECO:0000256" key="2">
    <source>
        <dbReference type="ARBA" id="ARBA00022475"/>
    </source>
</evidence>
<feature type="transmembrane region" description="Helical" evidence="6">
    <location>
        <begin position="21"/>
        <end position="40"/>
    </location>
</feature>
<dbReference type="EMBL" id="BNAF01000002">
    <property type="protein sequence ID" value="GHE23624.1"/>
    <property type="molecule type" value="Genomic_DNA"/>
</dbReference>
<dbReference type="RefSeq" id="WP_189625126.1">
    <property type="nucleotide sequence ID" value="NZ_BNAF01000002.1"/>
</dbReference>
<dbReference type="Pfam" id="PF02687">
    <property type="entry name" value="FtsX"/>
    <property type="match status" value="2"/>
</dbReference>
<feature type="transmembrane region" description="Helical" evidence="6">
    <location>
        <begin position="671"/>
        <end position="691"/>
    </location>
</feature>
<feature type="transmembrane region" description="Helical" evidence="6">
    <location>
        <begin position="757"/>
        <end position="777"/>
    </location>
</feature>
<dbReference type="InterPro" id="IPR025857">
    <property type="entry name" value="MacB_PCD"/>
</dbReference>
<feature type="transmembrane region" description="Helical" evidence="6">
    <location>
        <begin position="712"/>
        <end position="737"/>
    </location>
</feature>
<dbReference type="PANTHER" id="PTHR30572">
    <property type="entry name" value="MEMBRANE COMPONENT OF TRANSPORTER-RELATED"/>
    <property type="match status" value="1"/>
</dbReference>
<feature type="domain" description="ABC3 transporter permease C-terminal" evidence="7">
    <location>
        <begin position="674"/>
        <end position="787"/>
    </location>
</feature>
<gene>
    <name evidence="9" type="ORF">GCM10017764_05920</name>
</gene>
<feature type="transmembrane region" description="Helical" evidence="6">
    <location>
        <begin position="377"/>
        <end position="403"/>
    </location>
</feature>
<proteinExistence type="predicted"/>
<dbReference type="Proteomes" id="UP000620550">
    <property type="component" value="Unassembled WGS sequence"/>
</dbReference>
<feature type="transmembrane region" description="Helical" evidence="6">
    <location>
        <begin position="334"/>
        <end position="357"/>
    </location>
</feature>
<dbReference type="InterPro" id="IPR003838">
    <property type="entry name" value="ABC3_permease_C"/>
</dbReference>
<evidence type="ECO:0000256" key="4">
    <source>
        <dbReference type="ARBA" id="ARBA00022989"/>
    </source>
</evidence>
<comment type="caution">
    <text evidence="9">The sequence shown here is derived from an EMBL/GenBank/DDBJ whole genome shotgun (WGS) entry which is preliminary data.</text>
</comment>
<feature type="domain" description="ABC3 transporter permease C-terminal" evidence="7">
    <location>
        <begin position="289"/>
        <end position="397"/>
    </location>
</feature>
<evidence type="ECO:0000256" key="5">
    <source>
        <dbReference type="ARBA" id="ARBA00023136"/>
    </source>
</evidence>
<evidence type="ECO:0000256" key="1">
    <source>
        <dbReference type="ARBA" id="ARBA00004651"/>
    </source>
</evidence>
<feature type="transmembrane region" description="Helical" evidence="6">
    <location>
        <begin position="424"/>
        <end position="445"/>
    </location>
</feature>
<dbReference type="PROSITE" id="PS51257">
    <property type="entry name" value="PROKAR_LIPOPROTEIN"/>
    <property type="match status" value="1"/>
</dbReference>
<name>A0ABQ3HTR4_9SPHI</name>
<keyword evidence="3 6" id="KW-0812">Transmembrane</keyword>
<evidence type="ECO:0000256" key="6">
    <source>
        <dbReference type="SAM" id="Phobius"/>
    </source>
</evidence>
<keyword evidence="2" id="KW-1003">Cell membrane</keyword>
<accession>A0ABQ3HTR4</accession>
<evidence type="ECO:0000259" key="7">
    <source>
        <dbReference type="Pfam" id="PF02687"/>
    </source>
</evidence>
<reference evidence="10" key="1">
    <citation type="journal article" date="2019" name="Int. J. Syst. Evol. Microbiol.">
        <title>The Global Catalogue of Microorganisms (GCM) 10K type strain sequencing project: providing services to taxonomists for standard genome sequencing and annotation.</title>
        <authorList>
            <consortium name="The Broad Institute Genomics Platform"/>
            <consortium name="The Broad Institute Genome Sequencing Center for Infectious Disease"/>
            <person name="Wu L."/>
            <person name="Ma J."/>
        </authorList>
    </citation>
    <scope>NUCLEOTIDE SEQUENCE [LARGE SCALE GENOMIC DNA]</scope>
    <source>
        <strain evidence="10">CGMCC 1.12966</strain>
    </source>
</reference>
<sequence>MLKLFFKSAWRQLLKYKFYTLLHIVSLGLALACFFFIYTFNTYQRSFDRFHRKAARTFLLVQDLKLDKTEFSKGGSFAMFEAIKSELPQVERAAIFIEKQDLTIDIGNDRFKSDGKAAYASSSYFEILDFPWIAGNPEDLDQPNAVALTKSLAKKYFGDQDALGKTMTVEGEIDLTVVGVIDDSRKNSDFRSEMYIALSALSQIRNIPKTDGFFNQWGYTQTTNNILLTLKTSGDQHAVEKCFHDLVAKHWHSDVLQYFSYKLLPITDFHFDTDYGKGTQQSLLLLLGIAAGVILMMAVVNYCNIVSAQQIYRNTEMGIRKVLGSTKWQLFLQYLLDSLLVSFFALLLGISLFYLFLTWSNQFLLKNDPIYNLSVTHLATTALSIWLAILVATSMYPAFFLTSTLRNGTVPKQYSKNVGLGTKLLLLVQHMTAFILVVSTIVIVAQVNHLKRTDLGFNRDAILTLPIKQDMLSQKGKIESFLRSRSDIASFTFCDNPPANEKAWGGTFQFDDRDVWETWPARYAIGDTAYIRTFGIRLLAGRNFRQNAPEAEFLINKQMALNLGLATPDEALGKSLYAGGLHDESKGRIVGVVEDFNTNALYEPISPTVIGVHEGRIKKLAIKYSGHNASAMLKDLEKNWTVWYPSELFQFAFYDDQIAALYQKEALLEKLIWIAALMAIAVTALGLLGLMSMHIAKRTKEVGIRKILGSSVMGILSILSIDFFKWIAAAVVIAIPISVYLLNHWLTGFAFRIKLSWWMFFSAMALCLVITVLTISYQTLRAARANPVDSLRDE</sequence>
<feature type="transmembrane region" description="Helical" evidence="6">
    <location>
        <begin position="283"/>
        <end position="303"/>
    </location>
</feature>
<comment type="subcellular location">
    <subcellularLocation>
        <location evidence="1">Cell membrane</location>
        <topology evidence="1">Multi-pass membrane protein</topology>
    </subcellularLocation>
</comment>
<evidence type="ECO:0000313" key="10">
    <source>
        <dbReference type="Proteomes" id="UP000620550"/>
    </source>
</evidence>
<dbReference type="InterPro" id="IPR050250">
    <property type="entry name" value="Macrolide_Exporter_MacB"/>
</dbReference>
<keyword evidence="10" id="KW-1185">Reference proteome</keyword>
<evidence type="ECO:0000256" key="3">
    <source>
        <dbReference type="ARBA" id="ARBA00022692"/>
    </source>
</evidence>
<evidence type="ECO:0000259" key="8">
    <source>
        <dbReference type="Pfam" id="PF12704"/>
    </source>
</evidence>
<keyword evidence="4 6" id="KW-1133">Transmembrane helix</keyword>
<evidence type="ECO:0000313" key="9">
    <source>
        <dbReference type="EMBL" id="GHE23624.1"/>
    </source>
</evidence>
<dbReference type="PANTHER" id="PTHR30572:SF18">
    <property type="entry name" value="ABC-TYPE MACROLIDE FAMILY EXPORT SYSTEM PERMEASE COMPONENT 2"/>
    <property type="match status" value="1"/>
</dbReference>
<feature type="domain" description="MacB-like periplasmic core" evidence="8">
    <location>
        <begin position="20"/>
        <end position="240"/>
    </location>
</feature>
<organism evidence="9 10">
    <name type="scientific">Sphingobacterium griseoflavum</name>
    <dbReference type="NCBI Taxonomy" id="1474952"/>
    <lineage>
        <taxon>Bacteria</taxon>
        <taxon>Pseudomonadati</taxon>
        <taxon>Bacteroidota</taxon>
        <taxon>Sphingobacteriia</taxon>
        <taxon>Sphingobacteriales</taxon>
        <taxon>Sphingobacteriaceae</taxon>
        <taxon>Sphingobacterium</taxon>
    </lineage>
</organism>
<keyword evidence="5 6" id="KW-0472">Membrane</keyword>
<dbReference type="Pfam" id="PF12704">
    <property type="entry name" value="MacB_PCD"/>
    <property type="match status" value="1"/>
</dbReference>